<feature type="compositionally biased region" description="Polar residues" evidence="2">
    <location>
        <begin position="886"/>
        <end position="895"/>
    </location>
</feature>
<dbReference type="GO" id="GO:0004672">
    <property type="term" value="F:protein kinase activity"/>
    <property type="evidence" value="ECO:0007669"/>
    <property type="project" value="InterPro"/>
</dbReference>
<dbReference type="InterPro" id="IPR051744">
    <property type="entry name" value="AP2_assoc_SerThr_kinase"/>
</dbReference>
<proteinExistence type="evidence at transcript level"/>
<dbReference type="InterPro" id="IPR008271">
    <property type="entry name" value="Ser/Thr_kinase_AS"/>
</dbReference>
<dbReference type="Gene3D" id="1.10.510.10">
    <property type="entry name" value="Transferase(Phosphotransferase) domain 1"/>
    <property type="match status" value="1"/>
</dbReference>
<sequence length="1228" mass="136145">MKKFFAQTPGSEFVGKVLKVSRCHVTVEDVLAEGGFSMVFLGKLNNGQKVALKRMFVNNRSDLQVCQREIDIMKEHYGKKNIVRLLDASINSSANNMEIYEVLIVMEYCRGGHIVQLMNNRLGSGFSQTEVLKIFCDVIEAVASLHHSNPPIIHRDLKVENVLLHDSGNYVLCDFGSATTEVMCPKDQATRQRIEDDVTKYTTLSYRSPEMVDLFMGKNIGTPADIWALGCLLYKLCFFELPFGESTLAIQSGEFTIPDDSKYSRDIHCLIRYMLEPNPDIRPDIFQVAHFAFQACKLPNHVLNTQNSTLPTQLQCPLTRSQAEEMKEAAKQRDLRNKLGLSNAGGPTETSITPRKRPQGKLSLPQPAARPRSQHLVNTQVAKTLPAGTEPKQQIAQTTTNLPNLTVTDSSADVSSMPPANNAQPLVVAQSMSGHMQPQQIHHTPPQQNMSGGAGIDPKLVLQQTQIAEESQRVLHQQIIPMQQQLLALEQQINAHKQQAAQQPALLHLIQPKVHQLQQEGSVIAQNLQQAKAKYQQYQQALGQIKQALLQQATNQMHMNNAQNLQQQQQMKQQHIQQQLQQQQQIQQHLHAQQQHQLQQQRQQQAQLQKQQQLQQQQQQQQQQQLQQQQQQQQQMQQIQLQQQRQAQHLIQQQIQAQHQKQMETQDNIQPGTNQAPKASERSGRHNQGGLHNRVKVLPVTLGGSLSISPSQDLAGTELSSTESSHRTHRRAQSDVTSMAASLKRRNKTNVLPDQTPKGLDIQKSSSSNSLTPDLAVWNPFEGDNFSEFTQDSITDKEFDEFLTSRNPNPEDNENNNIINFPGEPNVSNITASKNLSGDAGDSSSIYPSNYKQGQSDFVDSRPTGNAKELGANNTQVQTMHEEESQTNPPLKQVSSTVSAQGLRVFGVIGYSTLDPTLEENAELDMAEVEDHASSDPDFTSSSDEEAKDDGTTERGLLDSEDDHMEAPESVAATDMFGATPFTQQLHVPGQDSSKHERSSSGSDVFSNAPFATAGVAKPTSETTQQETGADLFGCTPFAATIPEVKQDTTSPQDPFDSAPFVAPLADSQNFCETKITVQDASKERSKDLFGASPFLPQKGVVNRSDTRMNRKAAVRYHQVKVSNEGGVRSVRVSKGTHDNNENLGPKTRRNRQRRTSRSSSNSSSGGGSRRSKVKAMHKGKHALRNQTGSHGDGLISQTQEASTDLFGLAPFAPNTTSPRIEKKVAVN</sequence>
<keyword evidence="4" id="KW-0418">Kinase</keyword>
<dbReference type="PANTHER" id="PTHR47907">
    <property type="entry name" value="PROTEIN KINASE DOMAIN-CONTAINING PROTEIN"/>
    <property type="match status" value="1"/>
</dbReference>
<feature type="compositionally biased region" description="Basic and acidic residues" evidence="2">
    <location>
        <begin position="325"/>
        <end position="337"/>
    </location>
</feature>
<feature type="region of interest" description="Disordered" evidence="2">
    <location>
        <begin position="708"/>
        <end position="775"/>
    </location>
</feature>
<feature type="compositionally biased region" description="Polar residues" evidence="2">
    <location>
        <begin position="391"/>
        <end position="421"/>
    </location>
</feature>
<feature type="region of interest" description="Disordered" evidence="2">
    <location>
        <begin position="803"/>
        <end position="869"/>
    </location>
</feature>
<dbReference type="Pfam" id="PF00069">
    <property type="entry name" value="Pkinase"/>
    <property type="match status" value="1"/>
</dbReference>
<dbReference type="PANTHER" id="PTHR47907:SF4">
    <property type="entry name" value="BMP-2-INDUCIBLE PROTEIN KINASE ISOFORM X1"/>
    <property type="match status" value="1"/>
</dbReference>
<reference evidence="4" key="1">
    <citation type="submission" date="2020-04" db="EMBL/GenBank/DDBJ databases">
        <authorList>
            <person name="Neveu A P."/>
        </authorList>
    </citation>
    <scope>NUCLEOTIDE SEQUENCE</scope>
    <source>
        <tissue evidence="4">Whole embryo</tissue>
    </source>
</reference>
<feature type="compositionally biased region" description="Basic residues" evidence="2">
    <location>
        <begin position="1147"/>
        <end position="1157"/>
    </location>
</feature>
<gene>
    <name evidence="4" type="primary">Aak1</name>
</gene>
<dbReference type="SUPFAM" id="SSF56112">
    <property type="entry name" value="Protein kinase-like (PK-like)"/>
    <property type="match status" value="1"/>
</dbReference>
<feature type="region of interest" description="Disordered" evidence="2">
    <location>
        <begin position="984"/>
        <end position="1007"/>
    </location>
</feature>
<dbReference type="GO" id="GO:0005524">
    <property type="term" value="F:ATP binding"/>
    <property type="evidence" value="ECO:0007669"/>
    <property type="project" value="InterPro"/>
</dbReference>
<feature type="coiled-coil region" evidence="1">
    <location>
        <begin position="528"/>
        <end position="639"/>
    </location>
</feature>
<name>A0A6F9D5X5_9ASCI</name>
<accession>A0A6F9D5X5</accession>
<evidence type="ECO:0000313" key="4">
    <source>
        <dbReference type="EMBL" id="CAB3219598.1"/>
    </source>
</evidence>
<dbReference type="SMART" id="SM00220">
    <property type="entry name" value="S_TKc"/>
    <property type="match status" value="1"/>
</dbReference>
<keyword evidence="4" id="KW-0808">Transferase</keyword>
<evidence type="ECO:0000259" key="3">
    <source>
        <dbReference type="PROSITE" id="PS50011"/>
    </source>
</evidence>
<feature type="region of interest" description="Disordered" evidence="2">
    <location>
        <begin position="1121"/>
        <end position="1228"/>
    </location>
</feature>
<feature type="domain" description="Protein kinase" evidence="3">
    <location>
        <begin position="25"/>
        <end position="293"/>
    </location>
</feature>
<organism evidence="4">
    <name type="scientific">Phallusia mammillata</name>
    <dbReference type="NCBI Taxonomy" id="59560"/>
    <lineage>
        <taxon>Eukaryota</taxon>
        <taxon>Metazoa</taxon>
        <taxon>Chordata</taxon>
        <taxon>Tunicata</taxon>
        <taxon>Ascidiacea</taxon>
        <taxon>Phlebobranchia</taxon>
        <taxon>Ascidiidae</taxon>
        <taxon>Phallusia</taxon>
    </lineage>
</organism>
<feature type="region of interest" description="Disordered" evidence="2">
    <location>
        <begin position="325"/>
        <end position="421"/>
    </location>
</feature>
<dbReference type="AlphaFoldDB" id="A0A6F9D5X5"/>
<feature type="compositionally biased region" description="Polar residues" evidence="2">
    <location>
        <begin position="827"/>
        <end position="858"/>
    </location>
</feature>
<feature type="compositionally biased region" description="Low complexity" evidence="2">
    <location>
        <begin position="807"/>
        <end position="826"/>
    </location>
</feature>
<feature type="compositionally biased region" description="Basic residues" evidence="2">
    <location>
        <begin position="1170"/>
        <end position="1184"/>
    </location>
</feature>
<dbReference type="PROSITE" id="PS00108">
    <property type="entry name" value="PROTEIN_KINASE_ST"/>
    <property type="match status" value="1"/>
</dbReference>
<feature type="compositionally biased region" description="Basic and acidic residues" evidence="2">
    <location>
        <begin position="949"/>
        <end position="958"/>
    </location>
</feature>
<feature type="compositionally biased region" description="Polar residues" evidence="2">
    <location>
        <begin position="665"/>
        <end position="677"/>
    </location>
</feature>
<feature type="compositionally biased region" description="Polar residues" evidence="2">
    <location>
        <begin position="763"/>
        <end position="772"/>
    </location>
</feature>
<dbReference type="PROSITE" id="PS50011">
    <property type="entry name" value="PROTEIN_KINASE_DOM"/>
    <property type="match status" value="1"/>
</dbReference>
<dbReference type="InterPro" id="IPR011009">
    <property type="entry name" value="Kinase-like_dom_sf"/>
</dbReference>
<dbReference type="CDD" id="cd14037">
    <property type="entry name" value="STKc_NAK_like"/>
    <property type="match status" value="1"/>
</dbReference>
<protein>
    <submittedName>
        <fullName evidence="4">AP2-associated protein kinase 1-like</fullName>
    </submittedName>
</protein>
<evidence type="ECO:0000256" key="2">
    <source>
        <dbReference type="SAM" id="MobiDB-lite"/>
    </source>
</evidence>
<feature type="compositionally biased region" description="Polar residues" evidence="2">
    <location>
        <begin position="1185"/>
        <end position="1203"/>
    </location>
</feature>
<dbReference type="EMBL" id="LR782565">
    <property type="protein sequence ID" value="CAB3219598.1"/>
    <property type="molecule type" value="mRNA"/>
</dbReference>
<keyword evidence="1" id="KW-0175">Coiled coil</keyword>
<dbReference type="InterPro" id="IPR000719">
    <property type="entry name" value="Prot_kinase_dom"/>
</dbReference>
<feature type="region of interest" description="Disordered" evidence="2">
    <location>
        <begin position="876"/>
        <end position="895"/>
    </location>
</feature>
<feature type="region of interest" description="Disordered" evidence="2">
    <location>
        <begin position="928"/>
        <end position="963"/>
    </location>
</feature>
<feature type="region of interest" description="Disordered" evidence="2">
    <location>
        <begin position="655"/>
        <end position="692"/>
    </location>
</feature>
<evidence type="ECO:0000256" key="1">
    <source>
        <dbReference type="SAM" id="Coils"/>
    </source>
</evidence>